<dbReference type="PANTHER" id="PTHR33237">
    <property type="entry name" value="F2P16.13 PROTEIN-RELATED"/>
    <property type="match status" value="1"/>
</dbReference>
<dbReference type="PANTHER" id="PTHR33237:SF46">
    <property type="entry name" value="OS01G0606100 PROTEIN"/>
    <property type="match status" value="1"/>
</dbReference>
<sequence length="181" mass="20126">MQAMVPLKPTPTPAICSTAAATSISSSGFVVTLMGSWNSLWALCKNTRNTKTKKLGGNSSLSKSKKFLAKISGKAVKFRHKKNAKNEEVEVEVEDDEDFDDEGLWQREILMGDKCEPLDFSGVIYYDRNGKRLPELPVKSPRASPLPSYLYASSKYSEEPLILNVLVEKAIGFFSCKHLFN</sequence>
<organism evidence="1 2">
    <name type="scientific">Datura stramonium</name>
    <name type="common">Jimsonweed</name>
    <name type="synonym">Common thornapple</name>
    <dbReference type="NCBI Taxonomy" id="4076"/>
    <lineage>
        <taxon>Eukaryota</taxon>
        <taxon>Viridiplantae</taxon>
        <taxon>Streptophyta</taxon>
        <taxon>Embryophyta</taxon>
        <taxon>Tracheophyta</taxon>
        <taxon>Spermatophyta</taxon>
        <taxon>Magnoliopsida</taxon>
        <taxon>eudicotyledons</taxon>
        <taxon>Gunneridae</taxon>
        <taxon>Pentapetalae</taxon>
        <taxon>asterids</taxon>
        <taxon>lamiids</taxon>
        <taxon>Solanales</taxon>
        <taxon>Solanaceae</taxon>
        <taxon>Solanoideae</taxon>
        <taxon>Datureae</taxon>
        <taxon>Datura</taxon>
    </lineage>
</organism>
<gene>
    <name evidence="1" type="ORF">HAX54_001906</name>
</gene>
<dbReference type="EMBL" id="JACEIK010000108">
    <property type="protein sequence ID" value="MCD7449864.1"/>
    <property type="molecule type" value="Genomic_DNA"/>
</dbReference>
<reference evidence="1 2" key="1">
    <citation type="journal article" date="2021" name="BMC Genomics">
        <title>Datura genome reveals duplications of psychoactive alkaloid biosynthetic genes and high mutation rate following tissue culture.</title>
        <authorList>
            <person name="Rajewski A."/>
            <person name="Carter-House D."/>
            <person name="Stajich J."/>
            <person name="Litt A."/>
        </authorList>
    </citation>
    <scope>NUCLEOTIDE SEQUENCE [LARGE SCALE GENOMIC DNA]</scope>
    <source>
        <strain evidence="1">AR-01</strain>
    </source>
</reference>
<evidence type="ECO:0000313" key="2">
    <source>
        <dbReference type="Proteomes" id="UP000823775"/>
    </source>
</evidence>
<name>A0ABS8RTB3_DATST</name>
<keyword evidence="2" id="KW-1185">Reference proteome</keyword>
<dbReference type="Proteomes" id="UP000823775">
    <property type="component" value="Unassembled WGS sequence"/>
</dbReference>
<proteinExistence type="predicted"/>
<accession>A0ABS8RTB3</accession>
<comment type="caution">
    <text evidence="1">The sequence shown here is derived from an EMBL/GenBank/DDBJ whole genome shotgun (WGS) entry which is preliminary data.</text>
</comment>
<evidence type="ECO:0000313" key="1">
    <source>
        <dbReference type="EMBL" id="MCD7449864.1"/>
    </source>
</evidence>
<protein>
    <submittedName>
        <fullName evidence="1">Uncharacterized protein</fullName>
    </submittedName>
</protein>